<accession>N4WQ18</accession>
<dbReference type="Proteomes" id="UP000012283">
    <property type="component" value="Unassembled WGS sequence"/>
</dbReference>
<dbReference type="OrthoDB" id="2376965at2"/>
<dbReference type="Pfam" id="PF04347">
    <property type="entry name" value="FliO"/>
    <property type="match status" value="1"/>
</dbReference>
<feature type="region of interest" description="Disordered" evidence="6">
    <location>
        <begin position="45"/>
        <end position="79"/>
    </location>
</feature>
<reference evidence="8 9" key="1">
    <citation type="submission" date="2013-03" db="EMBL/GenBank/DDBJ databases">
        <title>Draft genome sequence of Gracibacillus halophilus YIM-C55.5, a moderately halophilic and thermophilic organism from the Xiaochaidamu salt lake.</title>
        <authorList>
            <person name="Sugumar T."/>
            <person name="Polireddy D.R."/>
            <person name="Antony A."/>
            <person name="Madhava Y.R."/>
            <person name="Sivakumar N."/>
        </authorList>
    </citation>
    <scope>NUCLEOTIDE SEQUENCE [LARGE SCALE GENOMIC DNA]</scope>
    <source>
        <strain evidence="8 9">YIM-C55.5</strain>
    </source>
</reference>
<dbReference type="GO" id="GO:0044781">
    <property type="term" value="P:bacterial-type flagellum organization"/>
    <property type="evidence" value="ECO:0007669"/>
    <property type="project" value="InterPro"/>
</dbReference>
<evidence type="ECO:0000256" key="7">
    <source>
        <dbReference type="SAM" id="Phobius"/>
    </source>
</evidence>
<sequence>MRPFQKLLVNEVRTIKRIVLCLLTCMIAIGILPISVLAQSPTVDDMLNNGNQEQDSEDATETEEQPAETDQEQTLDTSSSGMPSLMGSFIKLVFALAVVIGLIVLISKFIKKRNQFVNRGRVLENLGGISVGSNKTLQTIRIGERYFVIGVGDSIEMLTEITDEETIEQLQEEQPSSVNPIDFLKGDKHEDKKQHTSKANSWKDFHGLFQKELNQMKKGRKQVREMIKQKKDDRNA</sequence>
<keyword evidence="9" id="KW-1185">Reference proteome</keyword>
<feature type="compositionally biased region" description="Basic and acidic residues" evidence="6">
    <location>
        <begin position="184"/>
        <end position="194"/>
    </location>
</feature>
<dbReference type="eggNOG" id="COG3190">
    <property type="taxonomic scope" value="Bacteria"/>
</dbReference>
<dbReference type="EMBL" id="APML01000004">
    <property type="protein sequence ID" value="ENH98227.1"/>
    <property type="molecule type" value="Genomic_DNA"/>
</dbReference>
<gene>
    <name evidence="8" type="ORF">J416_00739</name>
</gene>
<evidence type="ECO:0000256" key="4">
    <source>
        <dbReference type="ARBA" id="ARBA00022989"/>
    </source>
</evidence>
<dbReference type="AlphaFoldDB" id="N4WQ18"/>
<feature type="region of interest" description="Disordered" evidence="6">
    <location>
        <begin position="217"/>
        <end position="236"/>
    </location>
</feature>
<dbReference type="STRING" id="1308866.J416_00739"/>
<comment type="caution">
    <text evidence="8">The sequence shown here is derived from an EMBL/GenBank/DDBJ whole genome shotgun (WGS) entry which is preliminary data.</text>
</comment>
<evidence type="ECO:0000313" key="9">
    <source>
        <dbReference type="Proteomes" id="UP000012283"/>
    </source>
</evidence>
<protein>
    <submittedName>
        <fullName evidence="8">Flagellar protein</fullName>
    </submittedName>
</protein>
<keyword evidence="8" id="KW-0966">Cell projection</keyword>
<keyword evidence="2" id="KW-1003">Cell membrane</keyword>
<feature type="compositionally biased region" description="Acidic residues" evidence="6">
    <location>
        <begin position="54"/>
        <end position="73"/>
    </location>
</feature>
<name>N4WQ18_9BACI</name>
<evidence type="ECO:0000256" key="3">
    <source>
        <dbReference type="ARBA" id="ARBA00022692"/>
    </source>
</evidence>
<dbReference type="PATRIC" id="fig|1308866.3.peg.151"/>
<feature type="transmembrane region" description="Helical" evidence="7">
    <location>
        <begin position="89"/>
        <end position="110"/>
    </location>
</feature>
<evidence type="ECO:0000256" key="1">
    <source>
        <dbReference type="ARBA" id="ARBA00004236"/>
    </source>
</evidence>
<keyword evidence="8" id="KW-0282">Flagellum</keyword>
<keyword evidence="8" id="KW-0969">Cilium</keyword>
<dbReference type="RefSeq" id="WP_003462868.1">
    <property type="nucleotide sequence ID" value="NZ_APML01000004.1"/>
</dbReference>
<keyword evidence="4 7" id="KW-1133">Transmembrane helix</keyword>
<keyword evidence="5 7" id="KW-0472">Membrane</keyword>
<evidence type="ECO:0000313" key="8">
    <source>
        <dbReference type="EMBL" id="ENH98227.1"/>
    </source>
</evidence>
<proteinExistence type="predicted"/>
<comment type="subcellular location">
    <subcellularLocation>
        <location evidence="1">Cell membrane</location>
    </subcellularLocation>
</comment>
<dbReference type="GO" id="GO:0016020">
    <property type="term" value="C:membrane"/>
    <property type="evidence" value="ECO:0007669"/>
    <property type="project" value="InterPro"/>
</dbReference>
<feature type="transmembrane region" description="Helical" evidence="7">
    <location>
        <begin position="20"/>
        <end position="38"/>
    </location>
</feature>
<evidence type="ECO:0000256" key="5">
    <source>
        <dbReference type="ARBA" id="ARBA00023136"/>
    </source>
</evidence>
<organism evidence="8 9">
    <name type="scientific">Gracilibacillus halophilus YIM-C55.5</name>
    <dbReference type="NCBI Taxonomy" id="1308866"/>
    <lineage>
        <taxon>Bacteria</taxon>
        <taxon>Bacillati</taxon>
        <taxon>Bacillota</taxon>
        <taxon>Bacilli</taxon>
        <taxon>Bacillales</taxon>
        <taxon>Bacillaceae</taxon>
        <taxon>Gracilibacillus</taxon>
    </lineage>
</organism>
<dbReference type="InterPro" id="IPR022781">
    <property type="entry name" value="Flagellar_biosynth_FliO"/>
</dbReference>
<keyword evidence="3 7" id="KW-0812">Transmembrane</keyword>
<feature type="region of interest" description="Disordered" evidence="6">
    <location>
        <begin position="170"/>
        <end position="201"/>
    </location>
</feature>
<evidence type="ECO:0000256" key="2">
    <source>
        <dbReference type="ARBA" id="ARBA00022475"/>
    </source>
</evidence>
<feature type="compositionally biased region" description="Basic and acidic residues" evidence="6">
    <location>
        <begin position="222"/>
        <end position="236"/>
    </location>
</feature>
<evidence type="ECO:0000256" key="6">
    <source>
        <dbReference type="SAM" id="MobiDB-lite"/>
    </source>
</evidence>